<accession>R8BR70</accession>
<proteinExistence type="predicted"/>
<reference evidence="2" key="1">
    <citation type="journal article" date="2013" name="Genome Announc.">
        <title>Draft genome sequence of the ascomycete Phaeoacremonium aleophilum strain UCR-PA7, a causal agent of the esca disease complex in grapevines.</title>
        <authorList>
            <person name="Blanco-Ulate B."/>
            <person name="Rolshausen P."/>
            <person name="Cantu D."/>
        </authorList>
    </citation>
    <scope>NUCLEOTIDE SEQUENCE [LARGE SCALE GENOMIC DNA]</scope>
    <source>
        <strain evidence="2">UCR-PA7</strain>
    </source>
</reference>
<dbReference type="HOGENOM" id="CLU_794969_0_0_1"/>
<dbReference type="AlphaFoldDB" id="R8BR70"/>
<keyword evidence="2" id="KW-1185">Reference proteome</keyword>
<evidence type="ECO:0000313" key="2">
    <source>
        <dbReference type="Proteomes" id="UP000014074"/>
    </source>
</evidence>
<dbReference type="EMBL" id="KB932956">
    <property type="protein sequence ID" value="EOO01834.1"/>
    <property type="molecule type" value="Genomic_DNA"/>
</dbReference>
<protein>
    <submittedName>
        <fullName evidence="1">Uncharacterized protein</fullName>
    </submittedName>
</protein>
<gene>
    <name evidence="1" type="ORF">UCRPA7_2664</name>
</gene>
<dbReference type="KEGG" id="tmn:UCRPA7_2664"/>
<name>R8BR70_PHAM7</name>
<dbReference type="Proteomes" id="UP000014074">
    <property type="component" value="Unassembled WGS sequence"/>
</dbReference>
<evidence type="ECO:0000313" key="1">
    <source>
        <dbReference type="EMBL" id="EOO01834.1"/>
    </source>
</evidence>
<organism evidence="1 2">
    <name type="scientific">Phaeoacremonium minimum (strain UCR-PA7)</name>
    <name type="common">Esca disease fungus</name>
    <name type="synonym">Togninia minima</name>
    <dbReference type="NCBI Taxonomy" id="1286976"/>
    <lineage>
        <taxon>Eukaryota</taxon>
        <taxon>Fungi</taxon>
        <taxon>Dikarya</taxon>
        <taxon>Ascomycota</taxon>
        <taxon>Pezizomycotina</taxon>
        <taxon>Sordariomycetes</taxon>
        <taxon>Sordariomycetidae</taxon>
        <taxon>Togniniales</taxon>
        <taxon>Togniniaceae</taxon>
        <taxon>Phaeoacremonium</taxon>
    </lineage>
</organism>
<sequence>MLANSSTADQDASLATIGSTHIAERQFAEVELELEGESEAEKELALDHDQLASLGRHMVQFMRPLYNPRLGTFTMARRPETPFHYHLKDAICEMIVDCAKQTCSSYPTQPYIRIPADGEGEIDYILGTGGAVRTVIIINCKYRTPQKRLLLNSKGKQYHEKQRVELTMTIVRIKKHLASATTKDVDDGHGLHCLTEAGLETEHMAITPASSQSLKLELHDFDPRLPRGDDDLAAVIDAPLADIHAVAEEAADLQAIADNTKAFSKGHAIVSELRASFKQRCVDRYALAQRRETTRSFHAVTHPDNAQKRYSSYVAAAAAHCRSGGITMAPYHPLHRQGLPINERPPCPA</sequence>
<dbReference type="RefSeq" id="XP_007913405.1">
    <property type="nucleotide sequence ID" value="XM_007915214.1"/>
</dbReference>
<dbReference type="GeneID" id="19322935"/>